<comment type="caution">
    <text evidence="2">The sequence shown here is derived from an EMBL/GenBank/DDBJ whole genome shotgun (WGS) entry which is preliminary data.</text>
</comment>
<evidence type="ECO:0000256" key="1">
    <source>
        <dbReference type="SAM" id="Phobius"/>
    </source>
</evidence>
<dbReference type="RefSeq" id="WP_162655427.1">
    <property type="nucleotide sequence ID" value="NZ_JBFAUJ010000018.1"/>
</dbReference>
<feature type="transmembrane region" description="Helical" evidence="1">
    <location>
        <begin position="20"/>
        <end position="39"/>
    </location>
</feature>
<dbReference type="Proteomes" id="UP001553148">
    <property type="component" value="Unassembled WGS sequence"/>
</dbReference>
<gene>
    <name evidence="2" type="ORF">AB0470_31245</name>
</gene>
<organism evidence="2 3">
    <name type="scientific">Streptomyces griseosporeus</name>
    <dbReference type="NCBI Taxonomy" id="1910"/>
    <lineage>
        <taxon>Bacteria</taxon>
        <taxon>Bacillati</taxon>
        <taxon>Actinomycetota</taxon>
        <taxon>Actinomycetes</taxon>
        <taxon>Kitasatosporales</taxon>
        <taxon>Streptomycetaceae</taxon>
        <taxon>Streptomyces</taxon>
    </lineage>
</organism>
<evidence type="ECO:0000313" key="3">
    <source>
        <dbReference type="Proteomes" id="UP001553148"/>
    </source>
</evidence>
<dbReference type="EMBL" id="JBFAUJ010000018">
    <property type="protein sequence ID" value="MEV8464010.1"/>
    <property type="molecule type" value="Genomic_DNA"/>
</dbReference>
<evidence type="ECO:0008006" key="4">
    <source>
        <dbReference type="Google" id="ProtNLM"/>
    </source>
</evidence>
<keyword evidence="1" id="KW-0472">Membrane</keyword>
<reference evidence="2 3" key="1">
    <citation type="submission" date="2024-06" db="EMBL/GenBank/DDBJ databases">
        <title>The Natural Products Discovery Center: Release of the First 8490 Sequenced Strains for Exploring Actinobacteria Biosynthetic Diversity.</title>
        <authorList>
            <person name="Kalkreuter E."/>
            <person name="Kautsar S.A."/>
            <person name="Yang D."/>
            <person name="Bader C.D."/>
            <person name="Teijaro C.N."/>
            <person name="Fluegel L."/>
            <person name="Davis C.M."/>
            <person name="Simpson J.R."/>
            <person name="Lauterbach L."/>
            <person name="Steele A.D."/>
            <person name="Gui C."/>
            <person name="Meng S."/>
            <person name="Li G."/>
            <person name="Viehrig K."/>
            <person name="Ye F."/>
            <person name="Su P."/>
            <person name="Kiefer A.F."/>
            <person name="Nichols A."/>
            <person name="Cepeda A.J."/>
            <person name="Yan W."/>
            <person name="Fan B."/>
            <person name="Jiang Y."/>
            <person name="Adhikari A."/>
            <person name="Zheng C.-J."/>
            <person name="Schuster L."/>
            <person name="Cowan T.M."/>
            <person name="Smanski M.J."/>
            <person name="Chevrette M.G."/>
            <person name="De Carvalho L.P.S."/>
            <person name="Shen B."/>
        </authorList>
    </citation>
    <scope>NUCLEOTIDE SEQUENCE [LARGE SCALE GENOMIC DNA]</scope>
    <source>
        <strain evidence="2 3">NPDC052360</strain>
    </source>
</reference>
<sequence>MNLDRLAAPGGGPTWPVWGQVLFGAVIAAIGLFVLAMLVKSRKGR</sequence>
<name>A0ABV3KYW1_STRGS</name>
<keyword evidence="1" id="KW-0812">Transmembrane</keyword>
<proteinExistence type="predicted"/>
<keyword evidence="1" id="KW-1133">Transmembrane helix</keyword>
<accession>A0ABV3KYW1</accession>
<evidence type="ECO:0000313" key="2">
    <source>
        <dbReference type="EMBL" id="MEV8464010.1"/>
    </source>
</evidence>
<keyword evidence="3" id="KW-1185">Reference proteome</keyword>
<protein>
    <recommendedName>
        <fullName evidence="4">LPXTG cell wall anchor domain-containing protein</fullName>
    </recommendedName>
</protein>